<sequence>MTVMTLYEFNIEDGVVVSGASCECTSMAEAHALALRLAFQLARDEPEMIGRGCAISVKSEDSLERRRVEIDDVNRRYLAH</sequence>
<organism evidence="2 3">
    <name type="scientific">Tardiphaga robiniae</name>
    <dbReference type="NCBI Taxonomy" id="943830"/>
    <lineage>
        <taxon>Bacteria</taxon>
        <taxon>Pseudomonadati</taxon>
        <taxon>Pseudomonadota</taxon>
        <taxon>Alphaproteobacteria</taxon>
        <taxon>Hyphomicrobiales</taxon>
        <taxon>Nitrobacteraceae</taxon>
        <taxon>Tardiphaga</taxon>
    </lineage>
</organism>
<dbReference type="Pfam" id="PF21834">
    <property type="entry name" value="DUF6894"/>
    <property type="match status" value="1"/>
</dbReference>
<gene>
    <name evidence="2" type="ORF">HB776_07735</name>
</gene>
<name>A0A7G6TWL1_9BRAD</name>
<evidence type="ECO:0000313" key="2">
    <source>
        <dbReference type="EMBL" id="QND71143.1"/>
    </source>
</evidence>
<feature type="domain" description="DUF6894" evidence="1">
    <location>
        <begin position="7"/>
        <end position="66"/>
    </location>
</feature>
<proteinExistence type="predicted"/>
<dbReference type="InterPro" id="IPR054189">
    <property type="entry name" value="DUF6894"/>
</dbReference>
<dbReference type="KEGG" id="trb:HB776_07735"/>
<dbReference type="AlphaFoldDB" id="A0A7G6TWL1"/>
<protein>
    <recommendedName>
        <fullName evidence="1">DUF6894 domain-containing protein</fullName>
    </recommendedName>
</protein>
<evidence type="ECO:0000259" key="1">
    <source>
        <dbReference type="Pfam" id="PF21834"/>
    </source>
</evidence>
<accession>A0A7G6TWL1</accession>
<reference evidence="3" key="1">
    <citation type="journal article" date="2020" name="Mol. Plant Microbe">
        <title>Rhizobial microsymbionts of the narrowly endemic Oxytropis species growing in Kamchatka are characterized by significant genetic diversity and possess a set of genes that are associated with T3SS and T6SS secretion systems and can affect the development of symbiosis.</title>
        <authorList>
            <person name="Safronova V."/>
            <person name="Guro P."/>
            <person name="Sazanova A."/>
            <person name="Kuznetsova I."/>
            <person name="Belimov A."/>
            <person name="Yakubov V."/>
            <person name="Chirak E."/>
            <person name="Afonin A."/>
            <person name="Gogolev Y."/>
            <person name="Andronov E."/>
            <person name="Tikhonovich I."/>
        </authorList>
    </citation>
    <scope>NUCLEOTIDE SEQUENCE [LARGE SCALE GENOMIC DNA]</scope>
    <source>
        <strain evidence="3">581</strain>
    </source>
</reference>
<dbReference type="EMBL" id="CP050292">
    <property type="protein sequence ID" value="QND71143.1"/>
    <property type="molecule type" value="Genomic_DNA"/>
</dbReference>
<dbReference type="Proteomes" id="UP000515291">
    <property type="component" value="Chromosome"/>
</dbReference>
<evidence type="ECO:0000313" key="3">
    <source>
        <dbReference type="Proteomes" id="UP000515291"/>
    </source>
</evidence>